<evidence type="ECO:0000313" key="2">
    <source>
        <dbReference type="Proteomes" id="UP000003438"/>
    </source>
</evidence>
<organism evidence="1 2">
    <name type="scientific">Subdoligranulum variabile DSM 15176</name>
    <dbReference type="NCBI Taxonomy" id="411471"/>
    <lineage>
        <taxon>Bacteria</taxon>
        <taxon>Bacillati</taxon>
        <taxon>Bacillota</taxon>
        <taxon>Clostridia</taxon>
        <taxon>Eubacteriales</taxon>
        <taxon>Oscillospiraceae</taxon>
        <taxon>Subdoligranulum</taxon>
    </lineage>
</organism>
<gene>
    <name evidence="1" type="ORF">SUBVAR_06999</name>
</gene>
<evidence type="ECO:0000313" key="1">
    <source>
        <dbReference type="EMBL" id="EFB74696.1"/>
    </source>
</evidence>
<name>D1PRH0_9FIRM</name>
<dbReference type="Proteomes" id="UP000003438">
    <property type="component" value="Unassembled WGS sequence"/>
</dbReference>
<comment type="caution">
    <text evidence="1">The sequence shown here is derived from an EMBL/GenBank/DDBJ whole genome shotgun (WGS) entry which is preliminary data.</text>
</comment>
<proteinExistence type="predicted"/>
<dbReference type="STRING" id="411471.SUBVAR_06999"/>
<protein>
    <submittedName>
        <fullName evidence="1">Uncharacterized protein</fullName>
    </submittedName>
</protein>
<accession>D1PRH0</accession>
<dbReference type="AlphaFoldDB" id="D1PRH0"/>
<dbReference type="EMBL" id="ACBY02000060">
    <property type="protein sequence ID" value="EFB74696.1"/>
    <property type="molecule type" value="Genomic_DNA"/>
</dbReference>
<keyword evidence="2" id="KW-1185">Reference proteome</keyword>
<reference evidence="1" key="1">
    <citation type="submission" date="2009-12" db="EMBL/GenBank/DDBJ databases">
        <authorList>
            <person name="Weinstock G."/>
            <person name="Sodergren E."/>
            <person name="Clifton S."/>
            <person name="Fulton L."/>
            <person name="Fulton B."/>
            <person name="Courtney L."/>
            <person name="Fronick C."/>
            <person name="Harrison M."/>
            <person name="Strong C."/>
            <person name="Farmer C."/>
            <person name="Delahaunty K."/>
            <person name="Markovic C."/>
            <person name="Hall O."/>
            <person name="Minx P."/>
            <person name="Tomlinson C."/>
            <person name="Mitreva M."/>
            <person name="Nelson J."/>
            <person name="Hou S."/>
            <person name="Wollam A."/>
            <person name="Pepin K.H."/>
            <person name="Johnson M."/>
            <person name="Bhonagiri V."/>
            <person name="Nash W.E."/>
            <person name="Warren W."/>
            <person name="Chinwalla A."/>
            <person name="Mardis E.R."/>
            <person name="Wilson R.K."/>
        </authorList>
    </citation>
    <scope>NUCLEOTIDE SEQUENCE [LARGE SCALE GENOMIC DNA]</scope>
    <source>
        <strain evidence="1">DSM 15176</strain>
    </source>
</reference>
<dbReference type="HOGENOM" id="CLU_1562066_0_0_9"/>
<sequence>MAKRVCRKNKDSDTIRANYRLTRHQGRLKLFKDAQAENCPYENRIKSRPVSAGVGALATAPLNFCRKESRMRTKNTSIRELVAGIRKSREKENYNPAEDLKTLQNQYKRLGKREFSILLDAMAEKYAEGEWSAIHAALVERARSGDVDAIRMYREMQTSGGSGEVMIVDDL</sequence>